<dbReference type="NCBIfam" id="TIGR01128">
    <property type="entry name" value="holA"/>
    <property type="match status" value="1"/>
</dbReference>
<dbReference type="RefSeq" id="WP_183815544.1">
    <property type="nucleotide sequence ID" value="NZ_JACHOB010000001.1"/>
</dbReference>
<dbReference type="GO" id="GO:0003887">
    <property type="term" value="F:DNA-directed DNA polymerase activity"/>
    <property type="evidence" value="ECO:0007669"/>
    <property type="project" value="UniProtKB-KW"/>
</dbReference>
<dbReference type="InterPro" id="IPR008921">
    <property type="entry name" value="DNA_pol3_clamp-load_cplx_C"/>
</dbReference>
<evidence type="ECO:0000313" key="8">
    <source>
        <dbReference type="EMBL" id="MBB4658018.1"/>
    </source>
</evidence>
<protein>
    <recommendedName>
        <fullName evidence="1">DNA-directed DNA polymerase</fullName>
        <ecNumber evidence="1">2.7.7.7</ecNumber>
    </recommendedName>
</protein>
<evidence type="ECO:0000256" key="3">
    <source>
        <dbReference type="ARBA" id="ARBA00022695"/>
    </source>
</evidence>
<comment type="similarity">
    <text evidence="6">Belongs to the DNA polymerase HolA subunit family.</text>
</comment>
<keyword evidence="4" id="KW-0235">DNA replication</keyword>
<dbReference type="InterPro" id="IPR005790">
    <property type="entry name" value="DNA_polIII_delta"/>
</dbReference>
<dbReference type="GO" id="GO:0009360">
    <property type="term" value="C:DNA polymerase III complex"/>
    <property type="evidence" value="ECO:0007669"/>
    <property type="project" value="TreeGrafter"/>
</dbReference>
<name>A0A840I1E7_9PROT</name>
<evidence type="ECO:0000256" key="2">
    <source>
        <dbReference type="ARBA" id="ARBA00022679"/>
    </source>
</evidence>
<keyword evidence="9" id="KW-1185">Reference proteome</keyword>
<evidence type="ECO:0000256" key="7">
    <source>
        <dbReference type="ARBA" id="ARBA00049244"/>
    </source>
</evidence>
<evidence type="ECO:0000313" key="9">
    <source>
        <dbReference type="Proteomes" id="UP000563524"/>
    </source>
</evidence>
<dbReference type="AlphaFoldDB" id="A0A840I1E7"/>
<dbReference type="GO" id="GO:0003677">
    <property type="term" value="F:DNA binding"/>
    <property type="evidence" value="ECO:0007669"/>
    <property type="project" value="InterPro"/>
</dbReference>
<accession>A0A840I1E7</accession>
<dbReference type="EMBL" id="JACHOB010000001">
    <property type="protein sequence ID" value="MBB4658018.1"/>
    <property type="molecule type" value="Genomic_DNA"/>
</dbReference>
<dbReference type="Gene3D" id="1.20.272.10">
    <property type="match status" value="1"/>
</dbReference>
<evidence type="ECO:0000256" key="4">
    <source>
        <dbReference type="ARBA" id="ARBA00022705"/>
    </source>
</evidence>
<comment type="caution">
    <text evidence="8">The sequence shown here is derived from an EMBL/GenBank/DDBJ whole genome shotgun (WGS) entry which is preliminary data.</text>
</comment>
<dbReference type="PANTHER" id="PTHR34388:SF1">
    <property type="entry name" value="DNA POLYMERASE III SUBUNIT DELTA"/>
    <property type="match status" value="1"/>
</dbReference>
<keyword evidence="2 8" id="KW-0808">Transferase</keyword>
<organism evidence="8 9">
    <name type="scientific">Parvularcula dongshanensis</name>
    <dbReference type="NCBI Taxonomy" id="1173995"/>
    <lineage>
        <taxon>Bacteria</taxon>
        <taxon>Pseudomonadati</taxon>
        <taxon>Pseudomonadota</taxon>
        <taxon>Alphaproteobacteria</taxon>
        <taxon>Parvularculales</taxon>
        <taxon>Parvularculaceae</taxon>
        <taxon>Parvularcula</taxon>
    </lineage>
</organism>
<proteinExistence type="inferred from homology"/>
<dbReference type="Gene3D" id="1.10.8.60">
    <property type="match status" value="1"/>
</dbReference>
<dbReference type="InterPro" id="IPR027417">
    <property type="entry name" value="P-loop_NTPase"/>
</dbReference>
<dbReference type="EC" id="2.7.7.7" evidence="1"/>
<dbReference type="PANTHER" id="PTHR34388">
    <property type="entry name" value="DNA POLYMERASE III SUBUNIT DELTA"/>
    <property type="match status" value="1"/>
</dbReference>
<dbReference type="Proteomes" id="UP000563524">
    <property type="component" value="Unassembled WGS sequence"/>
</dbReference>
<dbReference type="GO" id="GO:0006261">
    <property type="term" value="P:DNA-templated DNA replication"/>
    <property type="evidence" value="ECO:0007669"/>
    <property type="project" value="TreeGrafter"/>
</dbReference>
<keyword evidence="5" id="KW-0239">DNA-directed DNA polymerase</keyword>
<gene>
    <name evidence="8" type="ORF">GGQ59_000518</name>
</gene>
<keyword evidence="3 8" id="KW-0548">Nucleotidyltransferase</keyword>
<sequence length="350" mass="37484">MTAIAPRDVKAFLQKRHEEKPVVLVYGPDQGLVRERAAMIGRQVVADPNDPWAATEFAESDLSEPGRLADEAQALSFGGGDRLVRVRGGGEPVTKAVTLLLNGIEADSVKPASVVVIEAGDLKKTSGLRKACEKSKRAAVIACYADDARDVVQTVKDALAQEDLTITDEALMAFVGRLGDDRGVTRSEIEKLILYAGPKSVRAGPAQIGMEEVAACRADDTQDATFEVWERAAVGDAKGLSEALHRAEGAGASLLGILRIAQGKLLRLLAAARLVENGQPPAAAMKALRPPVFYGEQRAFGEQLKRWDVRRLEAAAEALLEADLAAKRTGAPQKEVVERALLRIAAQARR</sequence>
<dbReference type="SUPFAM" id="SSF48019">
    <property type="entry name" value="post-AAA+ oligomerization domain-like"/>
    <property type="match status" value="1"/>
</dbReference>
<comment type="catalytic activity">
    <reaction evidence="7">
        <text>DNA(n) + a 2'-deoxyribonucleoside 5'-triphosphate = DNA(n+1) + diphosphate</text>
        <dbReference type="Rhea" id="RHEA:22508"/>
        <dbReference type="Rhea" id="RHEA-COMP:17339"/>
        <dbReference type="Rhea" id="RHEA-COMP:17340"/>
        <dbReference type="ChEBI" id="CHEBI:33019"/>
        <dbReference type="ChEBI" id="CHEBI:61560"/>
        <dbReference type="ChEBI" id="CHEBI:173112"/>
        <dbReference type="EC" id="2.7.7.7"/>
    </reaction>
</comment>
<evidence type="ECO:0000256" key="6">
    <source>
        <dbReference type="ARBA" id="ARBA00034754"/>
    </source>
</evidence>
<evidence type="ECO:0000256" key="1">
    <source>
        <dbReference type="ARBA" id="ARBA00012417"/>
    </source>
</evidence>
<reference evidence="8 9" key="1">
    <citation type="submission" date="2020-08" db="EMBL/GenBank/DDBJ databases">
        <title>Genomic Encyclopedia of Type Strains, Phase IV (KMG-IV): sequencing the most valuable type-strain genomes for metagenomic binning, comparative biology and taxonomic classification.</title>
        <authorList>
            <person name="Goeker M."/>
        </authorList>
    </citation>
    <scope>NUCLEOTIDE SEQUENCE [LARGE SCALE GENOMIC DNA]</scope>
    <source>
        <strain evidence="8 9">DSM 102850</strain>
    </source>
</reference>
<dbReference type="SUPFAM" id="SSF52540">
    <property type="entry name" value="P-loop containing nucleoside triphosphate hydrolases"/>
    <property type="match status" value="1"/>
</dbReference>
<dbReference type="Gene3D" id="3.40.50.300">
    <property type="entry name" value="P-loop containing nucleotide triphosphate hydrolases"/>
    <property type="match status" value="1"/>
</dbReference>
<evidence type="ECO:0000256" key="5">
    <source>
        <dbReference type="ARBA" id="ARBA00022932"/>
    </source>
</evidence>